<evidence type="ECO:0000256" key="6">
    <source>
        <dbReference type="ARBA" id="ARBA00022723"/>
    </source>
</evidence>
<dbReference type="InterPro" id="IPR031774">
    <property type="entry name" value="SF3A3_dom"/>
</dbReference>
<dbReference type="Proteomes" id="UP000053958">
    <property type="component" value="Unassembled WGS sequence"/>
</dbReference>
<evidence type="ECO:0000256" key="12">
    <source>
        <dbReference type="SAM" id="Coils"/>
    </source>
</evidence>
<dbReference type="Pfam" id="PF11931">
    <property type="entry name" value="SF3a60_Prp9_C"/>
    <property type="match status" value="1"/>
</dbReference>
<dbReference type="Pfam" id="PF12874">
    <property type="entry name" value="zf-met"/>
    <property type="match status" value="1"/>
</dbReference>
<evidence type="ECO:0000256" key="8">
    <source>
        <dbReference type="ARBA" id="ARBA00022771"/>
    </source>
</evidence>
<dbReference type="Pfam" id="PF04675">
    <property type="entry name" value="DNA_ligase_A_N"/>
    <property type="match status" value="1"/>
</dbReference>
<feature type="compositionally biased region" description="Low complexity" evidence="13">
    <location>
        <begin position="1223"/>
        <end position="1236"/>
    </location>
</feature>
<keyword evidence="8" id="KW-0863">Zinc-finger</keyword>
<dbReference type="PANTHER" id="PTHR45997">
    <property type="entry name" value="DNA LIGASE 4"/>
    <property type="match status" value="1"/>
</dbReference>
<dbReference type="GO" id="GO:0006303">
    <property type="term" value="P:double-strand break repair via nonhomologous end joining"/>
    <property type="evidence" value="ECO:0007669"/>
    <property type="project" value="TreeGrafter"/>
</dbReference>
<dbReference type="InterPro" id="IPR021966">
    <property type="entry name" value="SF3a60_bindingd"/>
</dbReference>
<keyword evidence="9" id="KW-0862">Zinc</keyword>
<keyword evidence="7" id="KW-0547">Nucleotide-binding</keyword>
<dbReference type="GO" id="GO:0008270">
    <property type="term" value="F:zinc ion binding"/>
    <property type="evidence" value="ECO:0007669"/>
    <property type="project" value="UniProtKB-KW"/>
</dbReference>
<gene>
    <name evidence="16" type="ORF">T310_1314</name>
</gene>
<dbReference type="InterPro" id="IPR024598">
    <property type="entry name" value="SF3a60/Prp9_C"/>
</dbReference>
<proteinExistence type="inferred from homology"/>
<dbReference type="InterPro" id="IPR000690">
    <property type="entry name" value="Matrin/U1-C_Znf_C2H2"/>
</dbReference>
<dbReference type="OrthoDB" id="2160351at2759"/>
<dbReference type="InterPro" id="IPR012340">
    <property type="entry name" value="NA-bd_OB-fold"/>
</dbReference>
<dbReference type="InterPro" id="IPR013087">
    <property type="entry name" value="Znf_C2H2_type"/>
</dbReference>
<feature type="compositionally biased region" description="Basic and acidic residues" evidence="13">
    <location>
        <begin position="1376"/>
        <end position="1389"/>
    </location>
</feature>
<feature type="region of interest" description="Disordered" evidence="13">
    <location>
        <begin position="1270"/>
        <end position="1295"/>
    </location>
</feature>
<evidence type="ECO:0000256" key="5">
    <source>
        <dbReference type="ARBA" id="ARBA00022598"/>
    </source>
</evidence>
<keyword evidence="4" id="KW-0597">Phosphoprotein</keyword>
<evidence type="ECO:0000313" key="16">
    <source>
        <dbReference type="EMBL" id="KKA24649.1"/>
    </source>
</evidence>
<dbReference type="GO" id="GO:0005681">
    <property type="term" value="C:spliceosomal complex"/>
    <property type="evidence" value="ECO:0007669"/>
    <property type="project" value="InterPro"/>
</dbReference>
<dbReference type="GO" id="GO:0006310">
    <property type="term" value="P:DNA recombination"/>
    <property type="evidence" value="ECO:0007669"/>
    <property type="project" value="InterPro"/>
</dbReference>
<reference evidence="16 17" key="1">
    <citation type="submission" date="2015-04" db="EMBL/GenBank/DDBJ databases">
        <authorList>
            <person name="Heijne W.H."/>
            <person name="Fedorova N.D."/>
            <person name="Nierman W.C."/>
            <person name="Vollebregt A.W."/>
            <person name="Zhao Z."/>
            <person name="Wu L."/>
            <person name="Kumar M."/>
            <person name="Stam H."/>
            <person name="van den Berg M.A."/>
            <person name="Pel H.J."/>
        </authorList>
    </citation>
    <scope>NUCLEOTIDE SEQUENCE [LARGE SCALE GENOMIC DNA]</scope>
    <source>
        <strain evidence="16 17">CBS 393.64</strain>
    </source>
</reference>
<dbReference type="EMBL" id="LASV01000054">
    <property type="protein sequence ID" value="KKA24649.1"/>
    <property type="molecule type" value="Genomic_DNA"/>
</dbReference>
<dbReference type="PROSITE" id="PS50160">
    <property type="entry name" value="DNA_LIGASE_A3"/>
    <property type="match status" value="1"/>
</dbReference>
<evidence type="ECO:0000256" key="13">
    <source>
        <dbReference type="SAM" id="MobiDB-lite"/>
    </source>
</evidence>
<comment type="similarity">
    <text evidence="2">Belongs to the ATP-dependent DNA ligase family.</text>
</comment>
<dbReference type="CDD" id="cd08039">
    <property type="entry name" value="Adenylation_DNA_ligase_Fungal"/>
    <property type="match status" value="1"/>
</dbReference>
<dbReference type="GO" id="GO:0003910">
    <property type="term" value="F:DNA ligase (ATP) activity"/>
    <property type="evidence" value="ECO:0007669"/>
    <property type="project" value="InterPro"/>
</dbReference>
<name>A0A0F4Z2B6_RASE3</name>
<feature type="coiled-coil region" evidence="12">
    <location>
        <begin position="454"/>
        <end position="484"/>
    </location>
</feature>
<dbReference type="STRING" id="1408163.A0A0F4Z2B6"/>
<evidence type="ECO:0000256" key="3">
    <source>
        <dbReference type="ARBA" id="ARBA00008776"/>
    </source>
</evidence>
<keyword evidence="5 16" id="KW-0436">Ligase</keyword>
<evidence type="ECO:0000256" key="10">
    <source>
        <dbReference type="ARBA" id="ARBA00022840"/>
    </source>
</evidence>
<dbReference type="Gene3D" id="2.40.50.140">
    <property type="entry name" value="Nucleic acid-binding proteins"/>
    <property type="match status" value="1"/>
</dbReference>
<evidence type="ECO:0000259" key="14">
    <source>
        <dbReference type="PROSITE" id="PS50160"/>
    </source>
</evidence>
<dbReference type="Gene3D" id="3.30.470.30">
    <property type="entry name" value="DNA ligase/mRNA capping enzyme"/>
    <property type="match status" value="1"/>
</dbReference>
<dbReference type="Pfam" id="PF16837">
    <property type="entry name" value="SF3A3"/>
    <property type="match status" value="1"/>
</dbReference>
<feature type="region of interest" description="Disordered" evidence="13">
    <location>
        <begin position="354"/>
        <end position="376"/>
    </location>
</feature>
<keyword evidence="6" id="KW-0479">Metal-binding</keyword>
<dbReference type="InterPro" id="IPR036599">
    <property type="entry name" value="DNA_ligase_N_sf"/>
</dbReference>
<protein>
    <submittedName>
        <fullName evidence="16">ATP dependent DNA ligase domain protein</fullName>
    </submittedName>
</protein>
<evidence type="ECO:0000313" key="17">
    <source>
        <dbReference type="Proteomes" id="UP000053958"/>
    </source>
</evidence>
<dbReference type="GO" id="GO:0000398">
    <property type="term" value="P:mRNA splicing, via spliceosome"/>
    <property type="evidence" value="ECO:0007669"/>
    <property type="project" value="InterPro"/>
</dbReference>
<dbReference type="Gene3D" id="1.10.3260.10">
    <property type="entry name" value="DNA ligase, ATP-dependent, N-terminal domain"/>
    <property type="match status" value="1"/>
</dbReference>
<comment type="subcellular location">
    <subcellularLocation>
        <location evidence="1">Nucleus</location>
    </subcellularLocation>
</comment>
<dbReference type="InterPro" id="IPR036236">
    <property type="entry name" value="Znf_C2H2_sf"/>
</dbReference>
<keyword evidence="12" id="KW-0175">Coiled coil</keyword>
<comment type="caution">
    <text evidence="16">The sequence shown here is derived from an EMBL/GenBank/DDBJ whole genome shotgun (WGS) entry which is preliminary data.</text>
</comment>
<accession>A0A0F4Z2B6</accession>
<feature type="compositionally biased region" description="Polar residues" evidence="13">
    <location>
        <begin position="1348"/>
        <end position="1375"/>
    </location>
</feature>
<keyword evidence="11" id="KW-0539">Nucleus</keyword>
<evidence type="ECO:0000256" key="1">
    <source>
        <dbReference type="ARBA" id="ARBA00004123"/>
    </source>
</evidence>
<feature type="region of interest" description="Disordered" evidence="13">
    <location>
        <begin position="1324"/>
        <end position="1402"/>
    </location>
</feature>
<dbReference type="GO" id="GO:0032807">
    <property type="term" value="C:DNA ligase IV complex"/>
    <property type="evidence" value="ECO:0007669"/>
    <property type="project" value="TreeGrafter"/>
</dbReference>
<dbReference type="GO" id="GO:0006297">
    <property type="term" value="P:nucleotide-excision repair, DNA gap filling"/>
    <property type="evidence" value="ECO:0007669"/>
    <property type="project" value="TreeGrafter"/>
</dbReference>
<feature type="domain" description="Matrin-type" evidence="15">
    <location>
        <begin position="407"/>
        <end position="438"/>
    </location>
</feature>
<dbReference type="RefSeq" id="XP_013331261.1">
    <property type="nucleotide sequence ID" value="XM_013475807.1"/>
</dbReference>
<comment type="similarity">
    <text evidence="3">Belongs to the SF3A3 family.</text>
</comment>
<dbReference type="Pfam" id="PF01068">
    <property type="entry name" value="DNA_ligase_A_M"/>
    <property type="match status" value="1"/>
</dbReference>
<feature type="region of interest" description="Disordered" evidence="13">
    <location>
        <begin position="1222"/>
        <end position="1248"/>
    </location>
</feature>
<evidence type="ECO:0000256" key="11">
    <source>
        <dbReference type="ARBA" id="ARBA00023242"/>
    </source>
</evidence>
<dbReference type="InterPro" id="IPR012310">
    <property type="entry name" value="DNA_ligase_ATP-dep_cent"/>
</dbReference>
<evidence type="ECO:0000256" key="9">
    <source>
        <dbReference type="ARBA" id="ARBA00022833"/>
    </source>
</evidence>
<dbReference type="PROSITE" id="PS00028">
    <property type="entry name" value="ZINC_FINGER_C2H2_1"/>
    <property type="match status" value="1"/>
</dbReference>
<dbReference type="Pfam" id="PF12108">
    <property type="entry name" value="SF3a60_bindingd"/>
    <property type="match status" value="1"/>
</dbReference>
<dbReference type="GO" id="GO:0005524">
    <property type="term" value="F:ATP binding"/>
    <property type="evidence" value="ECO:0007669"/>
    <property type="project" value="UniProtKB-KW"/>
</dbReference>
<feature type="compositionally biased region" description="Polar residues" evidence="13">
    <location>
        <begin position="1237"/>
        <end position="1248"/>
    </location>
</feature>
<dbReference type="SUPFAM" id="SSF57667">
    <property type="entry name" value="beta-beta-alpha zinc fingers"/>
    <property type="match status" value="1"/>
</dbReference>
<dbReference type="GeneID" id="25313665"/>
<sequence length="1667" mass="190298">MLLEDQRLIHEDLERLEQGIADRVAEEPRNIRERLARDHQIAGFLNRIEEQSRRLLDIYKDAEGLRAAEVQAISTGDPFEEFYKRLEEIKDFHKRYPNEPVENLERAYKRRNPPEGEPFLPDIDSMFTGEEAYGQFLDLTQLHEEYLNLPGVKRLTYIQYIDMFDIFTPPQLPIKRSNKLSDKYFKYVGDLAAYLESFIKRVRPLEDLDKLFASFDEEFEKQWAANEVPGWGVESVPNGPVGPKTEGTGQGIWCADCEKEFLNENVYKSHLNGKKHIRAAEAKKANGTSQTALTKPVSAVDASLKSLKERAVAEREHRIRSLAKALQSERQATRVNVERKQGMTERERQMEIEALMAEEPSAGGRRDDESESEGEEKIYNPLKLPLAWDGKPIPYWLYKLHGLGVEFPCEICGNFVYMGRRAFDKHFGEARHIYGLRCLGITSQTNLFREITKIDDAIRLWEKLENDRKKEREERENVVQMEDAEGNVMPERIYNDLVAVPSVLQPLASSVRIGVSTSNHAHPAICDCSRSSDGMGFNFSYLCDLLSSLEDNQYLKASTAARTSDPDIRTVSNWFRNHSKRIHAHDTDLLAFLSCLFPERRTDRVYWLQHASLARVIARCLLLGVSRREELDRWRQSGGEDLGQCVENVMRQAENQILPGQEVTVEEIDDALNRIASRCRFSGPRVRRQHTAVDVDEALGSLYRRLNGRDAKWLTRMILKSYYPVVLPVDFVLRNVHFLLPHLLLFQDSLEAAVNLLKGTPLRLFPPRAQPDVVKILNEKALEHLAPRVGIKIGRPEFYKARSIKHCCKMIGRRRMSLERKYDGEYCQIHIDLSNPQNFIRIFSKSGKDSTADRAGIHSIIKQCLRIGEPDCKFSRHCILEGEMLVWSDKDGRILEFHKLRKFITRSGVFIGADYDSQPKPYEHLMIMFFDILLLDDNVCLSQPHRNRRLLLKDTIKVIPGRADIAEQEIIDFSRPDGQERLRRAFSRSIAERWEGYVLKACDEPYFAILSSDTDDGFCRWIKLKKDYIPGLGDTADFALIGARYESRDAAALKHIRNLSWTHFYIGCLENKSAVKQFSARPKFRIVDVIGRQSLNATDMQVLNHWGQFYACDPDYNSTFEIHTIHTELSNMDVVFKTPFVVEVLGSGFDKLSNTQYFTLRFPRVLKIHWDRTYEETISFSELQDLAEKARSVSAEELSQEDAFWSERIKAVDGKSDYIVDKSQSSATTSPRSTSTMLSPQSGQKTVGSNVPPPLPATEVISHVQVPAIKQHKQHSQHSLDDATRRATKRRVSSHKGDVVVPRLCKKPKVFTIPTGAIPIFIDSTQATSPTPQDLDDSSRFLKDLGGNMSSQQSGAVPNEMSTINPSSVSSVQDENQVKDVHRKEDSVPEKAPPVQEKAPIETEAVMSLGSDEQEETVIAEERSSNENIESSQATSTFPEEQKHPEIDLQSPLVTLPVYCGKFFFANPRQIENIFRGHAREFTFAVCHFVESLGFPRYRDALMNSNPDAVAKDIALGIVLVDSRAKVSVVAKEIFEVGNEVANTIKSGWPELPSKGKIFFLNWHILQAGTGVEDRNWCLKSRWAEVAKSCFQACISWGYGLPADVAERRKIEASRVRLDDEDRDRLVGTDVITLWDYKELEILGEFVSIEPLIHVSGKKYEDTRFYT</sequence>
<dbReference type="PANTHER" id="PTHR45997:SF2">
    <property type="entry name" value="ATP DEPENDENT DNA LIGASE DOMAIN PROTEIN (AFU_ORTHOLOGUE AFUA_5G02430)"/>
    <property type="match status" value="1"/>
</dbReference>
<evidence type="ECO:0000256" key="4">
    <source>
        <dbReference type="ARBA" id="ARBA00022553"/>
    </source>
</evidence>
<evidence type="ECO:0000256" key="2">
    <source>
        <dbReference type="ARBA" id="ARBA00007572"/>
    </source>
</evidence>
<evidence type="ECO:0000259" key="15">
    <source>
        <dbReference type="PROSITE" id="PS50171"/>
    </source>
</evidence>
<evidence type="ECO:0000256" key="7">
    <source>
        <dbReference type="ARBA" id="ARBA00022741"/>
    </source>
</evidence>
<dbReference type="SUPFAM" id="SSF56091">
    <property type="entry name" value="DNA ligase/mRNA capping enzyme, catalytic domain"/>
    <property type="match status" value="1"/>
</dbReference>
<dbReference type="GO" id="GO:0003723">
    <property type="term" value="F:RNA binding"/>
    <property type="evidence" value="ECO:0007669"/>
    <property type="project" value="InterPro"/>
</dbReference>
<dbReference type="InterPro" id="IPR029710">
    <property type="entry name" value="LIG4"/>
</dbReference>
<feature type="region of interest" description="Disordered" evidence="13">
    <location>
        <begin position="1420"/>
        <end position="1445"/>
    </location>
</feature>
<dbReference type="GO" id="GO:0003677">
    <property type="term" value="F:DNA binding"/>
    <property type="evidence" value="ECO:0007669"/>
    <property type="project" value="InterPro"/>
</dbReference>
<feature type="domain" description="ATP-dependent DNA ligase family profile" evidence="14">
    <location>
        <begin position="927"/>
        <end position="1070"/>
    </location>
</feature>
<organism evidence="16 17">
    <name type="scientific">Rasamsonia emersonii (strain ATCC 16479 / CBS 393.64 / IMI 116815)</name>
    <dbReference type="NCBI Taxonomy" id="1408163"/>
    <lineage>
        <taxon>Eukaryota</taxon>
        <taxon>Fungi</taxon>
        <taxon>Dikarya</taxon>
        <taxon>Ascomycota</taxon>
        <taxon>Pezizomycotina</taxon>
        <taxon>Eurotiomycetes</taxon>
        <taxon>Eurotiomycetidae</taxon>
        <taxon>Eurotiales</taxon>
        <taxon>Trichocomaceae</taxon>
        <taxon>Rasamsonia</taxon>
    </lineage>
</organism>
<dbReference type="Gene3D" id="3.30.160.60">
    <property type="entry name" value="Classic Zinc Finger"/>
    <property type="match status" value="1"/>
</dbReference>
<keyword evidence="10" id="KW-0067">ATP-binding</keyword>
<keyword evidence="17" id="KW-1185">Reference proteome</keyword>
<dbReference type="InterPro" id="IPR012308">
    <property type="entry name" value="DNA_ligase_ATP-dep_N"/>
</dbReference>
<dbReference type="PROSITE" id="PS50171">
    <property type="entry name" value="ZF_MATRIN"/>
    <property type="match status" value="1"/>
</dbReference>